<accession>M1ML18</accession>
<dbReference type="InterPro" id="IPR000515">
    <property type="entry name" value="MetI-like"/>
</dbReference>
<evidence type="ECO:0000256" key="7">
    <source>
        <dbReference type="RuleBase" id="RU363032"/>
    </source>
</evidence>
<organism evidence="9 10">
    <name type="scientific">Clostridium saccharoperbutylacetonicum N1-4(HMT)</name>
    <dbReference type="NCBI Taxonomy" id="931276"/>
    <lineage>
        <taxon>Bacteria</taxon>
        <taxon>Bacillati</taxon>
        <taxon>Bacillota</taxon>
        <taxon>Clostridia</taxon>
        <taxon>Eubacteriales</taxon>
        <taxon>Clostridiaceae</taxon>
        <taxon>Clostridium</taxon>
    </lineage>
</organism>
<sequence>MSSDYISKMFGGKIVNKLLYIVLIIWAVIQIFPLYWLITFSLKNNSEIFGGNLIGLPEKFLWENYGKALVNANVGVYFMNSVIITAVTIFLTVIVSLMASYALVRMKWKFRNTTMLLFMAGLMIPIHAALLPIFLILRKVKLLDTYWALIIPYVAFAIPMAILILTSFMKSIPREIEEAACIDGCSIYRIFFSIIVPILRPAVATISIFTFLQAWNELMFATVFISKAAYKPLTVGIQSMAGKYSTEWGPIGAALVIATIPTVIIYLLMSSQVHKSLTAGALKG</sequence>
<dbReference type="STRING" id="36745.CLSAP_46340"/>
<dbReference type="PANTHER" id="PTHR43744">
    <property type="entry name" value="ABC TRANSPORTER PERMEASE PROTEIN MG189-RELATED-RELATED"/>
    <property type="match status" value="1"/>
</dbReference>
<dbReference type="AlphaFoldDB" id="M1ML18"/>
<dbReference type="GO" id="GO:0055085">
    <property type="term" value="P:transmembrane transport"/>
    <property type="evidence" value="ECO:0007669"/>
    <property type="project" value="InterPro"/>
</dbReference>
<comment type="subcellular location">
    <subcellularLocation>
        <location evidence="1 7">Cell membrane</location>
        <topology evidence="1 7">Multi-pass membrane protein</topology>
    </subcellularLocation>
</comment>
<evidence type="ECO:0000256" key="2">
    <source>
        <dbReference type="ARBA" id="ARBA00022448"/>
    </source>
</evidence>
<dbReference type="Proteomes" id="UP000011728">
    <property type="component" value="Chromosome"/>
</dbReference>
<gene>
    <name evidence="9" type="ORF">Cspa_c48660</name>
</gene>
<evidence type="ECO:0000256" key="6">
    <source>
        <dbReference type="ARBA" id="ARBA00023136"/>
    </source>
</evidence>
<dbReference type="SUPFAM" id="SSF161098">
    <property type="entry name" value="MetI-like"/>
    <property type="match status" value="1"/>
</dbReference>
<dbReference type="HOGENOM" id="CLU_016047_1_2_9"/>
<dbReference type="EMBL" id="CP004121">
    <property type="protein sequence ID" value="AGF58619.1"/>
    <property type="molecule type" value="Genomic_DNA"/>
</dbReference>
<evidence type="ECO:0000256" key="5">
    <source>
        <dbReference type="ARBA" id="ARBA00022989"/>
    </source>
</evidence>
<feature type="domain" description="ABC transmembrane type-1" evidence="8">
    <location>
        <begin position="78"/>
        <end position="269"/>
    </location>
</feature>
<evidence type="ECO:0000256" key="1">
    <source>
        <dbReference type="ARBA" id="ARBA00004651"/>
    </source>
</evidence>
<evidence type="ECO:0000259" key="8">
    <source>
        <dbReference type="PROSITE" id="PS50928"/>
    </source>
</evidence>
<keyword evidence="6 7" id="KW-0472">Membrane</keyword>
<protein>
    <submittedName>
        <fullName evidence="9">ABC-type sugar transport system, permease component</fullName>
    </submittedName>
</protein>
<dbReference type="eggNOG" id="COG0395">
    <property type="taxonomic scope" value="Bacteria"/>
</dbReference>
<keyword evidence="10" id="KW-1185">Reference proteome</keyword>
<reference evidence="9 10" key="1">
    <citation type="submission" date="2013-02" db="EMBL/GenBank/DDBJ databases">
        <title>Genome sequence of Clostridium saccharoperbutylacetonicum N1-4(HMT).</title>
        <authorList>
            <person name="Poehlein A."/>
            <person name="Daniel R."/>
        </authorList>
    </citation>
    <scope>NUCLEOTIDE SEQUENCE [LARGE SCALE GENOMIC DNA]</scope>
    <source>
        <strain evidence="10">N1-4(HMT)</strain>
    </source>
</reference>
<keyword evidence="5 7" id="KW-1133">Transmembrane helix</keyword>
<dbReference type="RefSeq" id="WP_015394928.1">
    <property type="nucleotide sequence ID" value="NC_020291.1"/>
</dbReference>
<dbReference type="OrthoDB" id="156617at2"/>
<dbReference type="KEGG" id="csr:Cspa_c48660"/>
<proteinExistence type="inferred from homology"/>
<comment type="similarity">
    <text evidence="7">Belongs to the binding-protein-dependent transport system permease family.</text>
</comment>
<feature type="transmembrane region" description="Helical" evidence="7">
    <location>
        <begin position="18"/>
        <end position="38"/>
    </location>
</feature>
<dbReference type="PROSITE" id="PS50928">
    <property type="entry name" value="ABC_TM1"/>
    <property type="match status" value="1"/>
</dbReference>
<keyword evidence="9" id="KW-0762">Sugar transport</keyword>
<keyword evidence="3" id="KW-1003">Cell membrane</keyword>
<evidence type="ECO:0000313" key="10">
    <source>
        <dbReference type="Proteomes" id="UP000011728"/>
    </source>
</evidence>
<dbReference type="InterPro" id="IPR035906">
    <property type="entry name" value="MetI-like_sf"/>
</dbReference>
<feature type="transmembrane region" description="Helical" evidence="7">
    <location>
        <begin position="77"/>
        <end position="104"/>
    </location>
</feature>
<dbReference type="PANTHER" id="PTHR43744:SF8">
    <property type="entry name" value="SN-GLYCEROL-3-PHOSPHATE TRANSPORT SYSTEM PERMEASE PROTEIN UGPE"/>
    <property type="match status" value="1"/>
</dbReference>
<dbReference type="CDD" id="cd06261">
    <property type="entry name" value="TM_PBP2"/>
    <property type="match status" value="1"/>
</dbReference>
<dbReference type="PATRIC" id="fig|931276.5.peg.4908"/>
<evidence type="ECO:0000256" key="4">
    <source>
        <dbReference type="ARBA" id="ARBA00022692"/>
    </source>
</evidence>
<evidence type="ECO:0000256" key="3">
    <source>
        <dbReference type="ARBA" id="ARBA00022475"/>
    </source>
</evidence>
<feature type="transmembrane region" description="Helical" evidence="7">
    <location>
        <begin position="190"/>
        <end position="212"/>
    </location>
</feature>
<dbReference type="Gene3D" id="1.10.3720.10">
    <property type="entry name" value="MetI-like"/>
    <property type="match status" value="1"/>
</dbReference>
<keyword evidence="2 7" id="KW-0813">Transport</keyword>
<feature type="transmembrane region" description="Helical" evidence="7">
    <location>
        <begin position="149"/>
        <end position="169"/>
    </location>
</feature>
<keyword evidence="4 7" id="KW-0812">Transmembrane</keyword>
<name>M1ML18_9CLOT</name>
<evidence type="ECO:0000313" key="9">
    <source>
        <dbReference type="EMBL" id="AGF58619.1"/>
    </source>
</evidence>
<dbReference type="Pfam" id="PF00528">
    <property type="entry name" value="BPD_transp_1"/>
    <property type="match status" value="1"/>
</dbReference>
<feature type="transmembrane region" description="Helical" evidence="7">
    <location>
        <begin position="116"/>
        <end position="137"/>
    </location>
</feature>
<feature type="transmembrane region" description="Helical" evidence="7">
    <location>
        <begin position="248"/>
        <end position="268"/>
    </location>
</feature>
<dbReference type="GO" id="GO:0005886">
    <property type="term" value="C:plasma membrane"/>
    <property type="evidence" value="ECO:0007669"/>
    <property type="project" value="UniProtKB-SubCell"/>
</dbReference>